<keyword evidence="1" id="KW-0472">Membrane</keyword>
<sequence>MFFLVGRIGWGKQRLSFKMMLFRFYLTVALFDVVILRNLAIHLFDLGPQIHHYMNHREQKAGLLARHQSSGHDREFGGGVSHHS</sequence>
<protein>
    <submittedName>
        <fullName evidence="2">Uncharacterized protein</fullName>
    </submittedName>
</protein>
<dbReference type="AlphaFoldDB" id="A0A0P1AXC6"/>
<evidence type="ECO:0000256" key="1">
    <source>
        <dbReference type="SAM" id="Phobius"/>
    </source>
</evidence>
<reference evidence="3" key="1">
    <citation type="submission" date="2014-09" db="EMBL/GenBank/DDBJ databases">
        <authorList>
            <person name="Sharma Rahul"/>
            <person name="Thines Marco"/>
        </authorList>
    </citation>
    <scope>NUCLEOTIDE SEQUENCE [LARGE SCALE GENOMIC DNA]</scope>
</reference>
<dbReference type="RefSeq" id="XP_024583467.1">
    <property type="nucleotide sequence ID" value="XM_024718028.1"/>
</dbReference>
<evidence type="ECO:0000313" key="2">
    <source>
        <dbReference type="EMBL" id="CEG47098.1"/>
    </source>
</evidence>
<organism evidence="2 3">
    <name type="scientific">Plasmopara halstedii</name>
    <name type="common">Downy mildew of sunflower</name>
    <dbReference type="NCBI Taxonomy" id="4781"/>
    <lineage>
        <taxon>Eukaryota</taxon>
        <taxon>Sar</taxon>
        <taxon>Stramenopiles</taxon>
        <taxon>Oomycota</taxon>
        <taxon>Peronosporomycetes</taxon>
        <taxon>Peronosporales</taxon>
        <taxon>Peronosporaceae</taxon>
        <taxon>Plasmopara</taxon>
    </lineage>
</organism>
<dbReference type="GeneID" id="36410005"/>
<keyword evidence="3" id="KW-1185">Reference proteome</keyword>
<dbReference type="EMBL" id="CCYD01002371">
    <property type="protein sequence ID" value="CEG47098.1"/>
    <property type="molecule type" value="Genomic_DNA"/>
</dbReference>
<keyword evidence="1" id="KW-1133">Transmembrane helix</keyword>
<dbReference type="Proteomes" id="UP000054928">
    <property type="component" value="Unassembled WGS sequence"/>
</dbReference>
<proteinExistence type="predicted"/>
<evidence type="ECO:0000313" key="3">
    <source>
        <dbReference type="Proteomes" id="UP000054928"/>
    </source>
</evidence>
<keyword evidence="1" id="KW-0812">Transmembrane</keyword>
<accession>A0A0P1AXC6</accession>
<feature type="transmembrane region" description="Helical" evidence="1">
    <location>
        <begin position="21"/>
        <end position="44"/>
    </location>
</feature>
<name>A0A0P1AXC6_PLAHL</name>